<dbReference type="Pfam" id="PF00106">
    <property type="entry name" value="adh_short"/>
    <property type="match status" value="1"/>
</dbReference>
<evidence type="ECO:0000256" key="1">
    <source>
        <dbReference type="ARBA" id="ARBA00006484"/>
    </source>
</evidence>
<proteinExistence type="inferred from homology"/>
<comment type="similarity">
    <text evidence="1">Belongs to the short-chain dehydrogenases/reductases (SDR) family.</text>
</comment>
<comment type="caution">
    <text evidence="3">The sequence shown here is derived from an EMBL/GenBank/DDBJ whole genome shotgun (WGS) entry which is preliminary data.</text>
</comment>
<reference evidence="3 4" key="1">
    <citation type="submission" date="2019-01" db="EMBL/GenBank/DDBJ databases">
        <title>Sequencing the genomes of 1000 actinobacteria strains.</title>
        <authorList>
            <person name="Klenk H.-P."/>
        </authorList>
    </citation>
    <scope>NUCLEOTIDE SEQUENCE [LARGE SCALE GENOMIC DNA]</scope>
    <source>
        <strain evidence="3 4">DSM 43925</strain>
    </source>
</reference>
<dbReference type="InterPro" id="IPR002347">
    <property type="entry name" value="SDR_fam"/>
</dbReference>
<protein>
    <submittedName>
        <fullName evidence="3">NADP-dependent 3-hydroxy acid dehydrogenase YdfG</fullName>
    </submittedName>
</protein>
<dbReference type="Gene3D" id="3.40.50.720">
    <property type="entry name" value="NAD(P)-binding Rossmann-like Domain"/>
    <property type="match status" value="2"/>
</dbReference>
<keyword evidence="2" id="KW-0560">Oxidoreductase</keyword>
<dbReference type="PANTHER" id="PTHR43639">
    <property type="entry name" value="OXIDOREDUCTASE, SHORT-CHAIN DEHYDROGENASE/REDUCTASE FAMILY (AFU_ORTHOLOGUE AFUA_5G02870)"/>
    <property type="match status" value="1"/>
</dbReference>
<evidence type="ECO:0000313" key="3">
    <source>
        <dbReference type="EMBL" id="RVX44361.1"/>
    </source>
</evidence>
<dbReference type="PRINTS" id="PR00081">
    <property type="entry name" value="GDHRDH"/>
</dbReference>
<dbReference type="PANTHER" id="PTHR43639:SF1">
    <property type="entry name" value="SHORT-CHAIN DEHYDROGENASE_REDUCTASE FAMILY PROTEIN"/>
    <property type="match status" value="1"/>
</dbReference>
<evidence type="ECO:0000256" key="2">
    <source>
        <dbReference type="ARBA" id="ARBA00023002"/>
    </source>
</evidence>
<organism evidence="3 4">
    <name type="scientific">Nonomuraea polychroma</name>
    <dbReference type="NCBI Taxonomy" id="46176"/>
    <lineage>
        <taxon>Bacteria</taxon>
        <taxon>Bacillati</taxon>
        <taxon>Actinomycetota</taxon>
        <taxon>Actinomycetes</taxon>
        <taxon>Streptosporangiales</taxon>
        <taxon>Streptosporangiaceae</taxon>
        <taxon>Nonomuraea</taxon>
    </lineage>
</organism>
<name>A0A438MFX8_9ACTN</name>
<accession>A0A438MFX8</accession>
<dbReference type="Proteomes" id="UP000284824">
    <property type="component" value="Unassembled WGS sequence"/>
</dbReference>
<dbReference type="PROSITE" id="PS51257">
    <property type="entry name" value="PROKAR_LIPOPROTEIN"/>
    <property type="match status" value="1"/>
</dbReference>
<dbReference type="AlphaFoldDB" id="A0A438MFX8"/>
<keyword evidence="4" id="KW-1185">Reference proteome</keyword>
<dbReference type="SUPFAM" id="SSF51735">
    <property type="entry name" value="NAD(P)-binding Rossmann-fold domains"/>
    <property type="match status" value="1"/>
</dbReference>
<dbReference type="GO" id="GO:0016491">
    <property type="term" value="F:oxidoreductase activity"/>
    <property type="evidence" value="ECO:0007669"/>
    <property type="project" value="UniProtKB-KW"/>
</dbReference>
<gene>
    <name evidence="3" type="ORF">EDD27_7091</name>
</gene>
<sequence>MTRGALSGRTALVTGAGHGIGAAVSCALCRAGASVVLAARDGQALEVLAAHISAAGGQAVAVPTDLTDPRSVRRLVEQILGAFGRLDAAVNHGEVGEVALAMKYEIPSMRPGGRIVNLASSADAQAAMTELTRAAARDSGCCGVRIDAVAAGPQDSEEDVADTVVWRITRQVPIGR</sequence>
<dbReference type="InterPro" id="IPR036291">
    <property type="entry name" value="NAD(P)-bd_dom_sf"/>
</dbReference>
<dbReference type="EMBL" id="SAUN01000001">
    <property type="protein sequence ID" value="RVX44361.1"/>
    <property type="molecule type" value="Genomic_DNA"/>
</dbReference>
<evidence type="ECO:0000313" key="4">
    <source>
        <dbReference type="Proteomes" id="UP000284824"/>
    </source>
</evidence>